<sequence length="122" mass="12888">MISDWFTLALAFGALSAFLAWTAQHSVRPDIDIHSSPGVRLPSTLRSEEAWFAAHRRAQPYFFWSAMWLSAAAIAFVTWGALADEPGGVTLPMLAVLAPMTALLAGGAVVAVRAAAASSKSS</sequence>
<dbReference type="EMBL" id="BAAAPC010000003">
    <property type="protein sequence ID" value="GAA1985371.1"/>
    <property type="molecule type" value="Genomic_DNA"/>
</dbReference>
<dbReference type="Pfam" id="PF13630">
    <property type="entry name" value="SdpI"/>
    <property type="match status" value="1"/>
</dbReference>
<feature type="transmembrane region" description="Helical" evidence="1">
    <location>
        <begin position="61"/>
        <end position="82"/>
    </location>
</feature>
<dbReference type="RefSeq" id="WP_344160253.1">
    <property type="nucleotide sequence ID" value="NZ_BAAAPC010000003.1"/>
</dbReference>
<evidence type="ECO:0000313" key="2">
    <source>
        <dbReference type="EMBL" id="GAA1985371.1"/>
    </source>
</evidence>
<keyword evidence="1" id="KW-0472">Membrane</keyword>
<comment type="caution">
    <text evidence="2">The sequence shown here is derived from an EMBL/GenBank/DDBJ whole genome shotgun (WGS) entry which is preliminary data.</text>
</comment>
<dbReference type="Proteomes" id="UP001501585">
    <property type="component" value="Unassembled WGS sequence"/>
</dbReference>
<protein>
    <recommendedName>
        <fullName evidence="4">SdpI family protein</fullName>
    </recommendedName>
</protein>
<name>A0ABN2SEK5_9ACTN</name>
<keyword evidence="1" id="KW-0812">Transmembrane</keyword>
<evidence type="ECO:0008006" key="4">
    <source>
        <dbReference type="Google" id="ProtNLM"/>
    </source>
</evidence>
<dbReference type="InterPro" id="IPR025962">
    <property type="entry name" value="SdpI/YhfL"/>
</dbReference>
<proteinExistence type="predicted"/>
<evidence type="ECO:0000313" key="3">
    <source>
        <dbReference type="Proteomes" id="UP001501585"/>
    </source>
</evidence>
<organism evidence="2 3">
    <name type="scientific">Nocardiopsis rhodophaea</name>
    <dbReference type="NCBI Taxonomy" id="280238"/>
    <lineage>
        <taxon>Bacteria</taxon>
        <taxon>Bacillati</taxon>
        <taxon>Actinomycetota</taxon>
        <taxon>Actinomycetes</taxon>
        <taxon>Streptosporangiales</taxon>
        <taxon>Nocardiopsidaceae</taxon>
        <taxon>Nocardiopsis</taxon>
    </lineage>
</organism>
<accession>A0ABN2SEK5</accession>
<reference evidence="2 3" key="1">
    <citation type="journal article" date="2019" name="Int. J. Syst. Evol. Microbiol.">
        <title>The Global Catalogue of Microorganisms (GCM) 10K type strain sequencing project: providing services to taxonomists for standard genome sequencing and annotation.</title>
        <authorList>
            <consortium name="The Broad Institute Genomics Platform"/>
            <consortium name="The Broad Institute Genome Sequencing Center for Infectious Disease"/>
            <person name="Wu L."/>
            <person name="Ma J."/>
        </authorList>
    </citation>
    <scope>NUCLEOTIDE SEQUENCE [LARGE SCALE GENOMIC DNA]</scope>
    <source>
        <strain evidence="2 3">JCM 15313</strain>
    </source>
</reference>
<evidence type="ECO:0000256" key="1">
    <source>
        <dbReference type="SAM" id="Phobius"/>
    </source>
</evidence>
<feature type="transmembrane region" description="Helical" evidence="1">
    <location>
        <begin position="94"/>
        <end position="116"/>
    </location>
</feature>
<gene>
    <name evidence="2" type="ORF">GCM10009799_08490</name>
</gene>
<keyword evidence="3" id="KW-1185">Reference proteome</keyword>
<keyword evidence="1" id="KW-1133">Transmembrane helix</keyword>